<dbReference type="Proteomes" id="UP000196386">
    <property type="component" value="Unassembled WGS sequence"/>
</dbReference>
<dbReference type="GO" id="GO:0003700">
    <property type="term" value="F:DNA-binding transcription factor activity"/>
    <property type="evidence" value="ECO:0007669"/>
    <property type="project" value="InterPro"/>
</dbReference>
<proteinExistence type="predicted"/>
<dbReference type="SMART" id="SM00871">
    <property type="entry name" value="AraC_E_bind"/>
    <property type="match status" value="1"/>
</dbReference>
<dbReference type="PANTHER" id="PTHR30204:SF97">
    <property type="entry name" value="MERR FAMILY REGULATORY PROTEIN"/>
    <property type="match status" value="1"/>
</dbReference>
<dbReference type="Gene3D" id="1.10.1660.10">
    <property type="match status" value="1"/>
</dbReference>
<organism evidence="3 4">
    <name type="scientific">Anaerotruncus colihominis</name>
    <dbReference type="NCBI Taxonomy" id="169435"/>
    <lineage>
        <taxon>Bacteria</taxon>
        <taxon>Bacillati</taxon>
        <taxon>Bacillota</taxon>
        <taxon>Clostridia</taxon>
        <taxon>Eubacteriales</taxon>
        <taxon>Oscillospiraceae</taxon>
        <taxon>Anaerotruncus</taxon>
    </lineage>
</organism>
<dbReference type="CDD" id="cd01107">
    <property type="entry name" value="HTH_BmrR"/>
    <property type="match status" value="1"/>
</dbReference>
<gene>
    <name evidence="3" type="ORF">B5F11_13620</name>
</gene>
<comment type="caution">
    <text evidence="3">The sequence shown here is derived from an EMBL/GenBank/DDBJ whole genome shotgun (WGS) entry which is preliminary data.</text>
</comment>
<dbReference type="Gene3D" id="3.20.80.10">
    <property type="entry name" value="Regulatory factor, effector binding domain"/>
    <property type="match status" value="1"/>
</dbReference>
<dbReference type="PANTHER" id="PTHR30204">
    <property type="entry name" value="REDOX-CYCLING DRUG-SENSING TRANSCRIPTIONAL ACTIVATOR SOXR"/>
    <property type="match status" value="1"/>
</dbReference>
<dbReference type="InterPro" id="IPR047057">
    <property type="entry name" value="MerR_fam"/>
</dbReference>
<accession>A0A1Y4MVV6</accession>
<dbReference type="SUPFAM" id="SSF46955">
    <property type="entry name" value="Putative DNA-binding domain"/>
    <property type="match status" value="1"/>
</dbReference>
<dbReference type="GO" id="GO:0003677">
    <property type="term" value="F:DNA binding"/>
    <property type="evidence" value="ECO:0007669"/>
    <property type="project" value="UniProtKB-KW"/>
</dbReference>
<dbReference type="AlphaFoldDB" id="A0A1Y4MVV6"/>
<dbReference type="PROSITE" id="PS50937">
    <property type="entry name" value="HTH_MERR_2"/>
    <property type="match status" value="1"/>
</dbReference>
<dbReference type="Pfam" id="PF06445">
    <property type="entry name" value="GyrI-like"/>
    <property type="match status" value="1"/>
</dbReference>
<name>A0A1Y4MVV6_9FIRM</name>
<dbReference type="RefSeq" id="WP_087302095.1">
    <property type="nucleotide sequence ID" value="NZ_CAJFJR010000043.1"/>
</dbReference>
<dbReference type="InterPro" id="IPR010499">
    <property type="entry name" value="AraC_E-bd"/>
</dbReference>
<evidence type="ECO:0000313" key="3">
    <source>
        <dbReference type="EMBL" id="OUP68433.1"/>
    </source>
</evidence>
<dbReference type="SMART" id="SM00422">
    <property type="entry name" value="HTH_MERR"/>
    <property type="match status" value="1"/>
</dbReference>
<feature type="domain" description="HTH merR-type" evidence="2">
    <location>
        <begin position="1"/>
        <end position="71"/>
    </location>
</feature>
<keyword evidence="1" id="KW-0238">DNA-binding</keyword>
<dbReference type="InterPro" id="IPR000551">
    <property type="entry name" value="MerR-type_HTH_dom"/>
</dbReference>
<evidence type="ECO:0000259" key="2">
    <source>
        <dbReference type="PROSITE" id="PS50937"/>
    </source>
</evidence>
<dbReference type="InterPro" id="IPR009061">
    <property type="entry name" value="DNA-bd_dom_put_sf"/>
</dbReference>
<dbReference type="EMBL" id="NFKP01000018">
    <property type="protein sequence ID" value="OUP68433.1"/>
    <property type="molecule type" value="Genomic_DNA"/>
</dbReference>
<dbReference type="InterPro" id="IPR029442">
    <property type="entry name" value="GyrI-like"/>
</dbReference>
<dbReference type="SUPFAM" id="SSF55136">
    <property type="entry name" value="Probable bacterial effector-binding domain"/>
    <property type="match status" value="1"/>
</dbReference>
<sequence length="266" mass="30031">MFRIGEFSRLAMISIRMLRHYDKLGLLRPGYIDPDSGYRYYEAAQLCTAGRIRALRALGFGLAETSEILTRYGDADSLRRYLMQSLSRTQAQARVLEARAVLLASAIEQVGKDEMFMNYPVECKKFFVRKAYCLRDIIPRYEDEGILWRRLGEQVPDGTYQAVSVYFDEGYRESDVDVQVCMVSDAADPSHPLYCELAAVEAASTMVYGRHDQTSAACAALGAWIEANGRQIGGCMFSIYHVSPAMDQNPDKWVTEVCLPLQPPLF</sequence>
<protein>
    <recommendedName>
        <fullName evidence="2">HTH merR-type domain-containing protein</fullName>
    </recommendedName>
</protein>
<reference evidence="4" key="1">
    <citation type="submission" date="2017-04" db="EMBL/GenBank/DDBJ databases">
        <title>Function of individual gut microbiota members based on whole genome sequencing of pure cultures obtained from chicken caecum.</title>
        <authorList>
            <person name="Medvecky M."/>
            <person name="Cejkova D."/>
            <person name="Polansky O."/>
            <person name="Karasova D."/>
            <person name="Kubasova T."/>
            <person name="Cizek A."/>
            <person name="Rychlik I."/>
        </authorList>
    </citation>
    <scope>NUCLEOTIDE SEQUENCE [LARGE SCALE GENOMIC DNA]</scope>
    <source>
        <strain evidence="4">An175</strain>
    </source>
</reference>
<evidence type="ECO:0000256" key="1">
    <source>
        <dbReference type="ARBA" id="ARBA00023125"/>
    </source>
</evidence>
<dbReference type="Pfam" id="PF13411">
    <property type="entry name" value="MerR_1"/>
    <property type="match status" value="1"/>
</dbReference>
<dbReference type="InterPro" id="IPR011256">
    <property type="entry name" value="Reg_factor_effector_dom_sf"/>
</dbReference>
<evidence type="ECO:0000313" key="4">
    <source>
        <dbReference type="Proteomes" id="UP000196386"/>
    </source>
</evidence>